<evidence type="ECO:0000313" key="5">
    <source>
        <dbReference type="Proteomes" id="UP000192920"/>
    </source>
</evidence>
<keyword evidence="5" id="KW-1185">Reference proteome</keyword>
<evidence type="ECO:0000313" key="2">
    <source>
        <dbReference type="EMBL" id="SMF23086.1"/>
    </source>
</evidence>
<organism evidence="3 5">
    <name type="scientific">Pseudogulbenkiania subflava DSM 22618</name>
    <dbReference type="NCBI Taxonomy" id="1123014"/>
    <lineage>
        <taxon>Bacteria</taxon>
        <taxon>Pseudomonadati</taxon>
        <taxon>Pseudomonadota</taxon>
        <taxon>Betaproteobacteria</taxon>
        <taxon>Neisseriales</taxon>
        <taxon>Chromobacteriaceae</taxon>
        <taxon>Pseudogulbenkiania</taxon>
    </lineage>
</organism>
<dbReference type="EMBL" id="FXAG01000014">
    <property type="protein sequence ID" value="SMF32423.1"/>
    <property type="molecule type" value="Genomic_DNA"/>
</dbReference>
<evidence type="ECO:0000313" key="4">
    <source>
        <dbReference type="EMBL" id="SMF47514.1"/>
    </source>
</evidence>
<dbReference type="EMBL" id="FXAG01000009">
    <property type="protein sequence ID" value="SMF23086.1"/>
    <property type="molecule type" value="Genomic_DNA"/>
</dbReference>
<feature type="transmembrane region" description="Helical" evidence="1">
    <location>
        <begin position="70"/>
        <end position="88"/>
    </location>
</feature>
<dbReference type="AlphaFoldDB" id="A0A1Y6BWH3"/>
<feature type="transmembrane region" description="Helical" evidence="1">
    <location>
        <begin position="114"/>
        <end position="139"/>
    </location>
</feature>
<keyword evidence="1" id="KW-0472">Membrane</keyword>
<evidence type="ECO:0000313" key="3">
    <source>
        <dbReference type="EMBL" id="SMF32423.1"/>
    </source>
</evidence>
<reference evidence="5" key="1">
    <citation type="submission" date="2017-04" db="EMBL/GenBank/DDBJ databases">
        <authorList>
            <person name="Varghese N."/>
            <person name="Submissions S."/>
        </authorList>
    </citation>
    <scope>NUCLEOTIDE SEQUENCE [LARGE SCALE GENOMIC DNA]</scope>
    <source>
        <strain evidence="5">DSM 22618</strain>
    </source>
</reference>
<dbReference type="Proteomes" id="UP000192920">
    <property type="component" value="Unassembled WGS sequence"/>
</dbReference>
<dbReference type="EMBL" id="FXAG01000024">
    <property type="protein sequence ID" value="SMF47514.1"/>
    <property type="molecule type" value="Genomic_DNA"/>
</dbReference>
<accession>A0A1Y6BWH3</accession>
<keyword evidence="1" id="KW-0812">Transmembrane</keyword>
<dbReference type="STRING" id="1123014.SAMN02745746_02016"/>
<proteinExistence type="predicted"/>
<keyword evidence="1" id="KW-1133">Transmembrane helix</keyword>
<sequence>MTSGQAHPSSSPSESTARGTTLHWLALLSSSGTLVCCAVPILLVSIGLGATVATMTSALPLLVTLAAHKAWLFAGSAMLLALAGYATFRTGRACPADPTLAAACQRAQRLSVRLFWLSLAIWGIGFLTAYLALPIRIWLGY</sequence>
<name>A0A1Y6BWH3_9NEIS</name>
<gene>
    <name evidence="2" type="ORF">SAMN02745746_02016</name>
    <name evidence="3" type="ORF">SAMN02745746_02564</name>
    <name evidence="4" type="ORF">SAMN02745746_03493</name>
</gene>
<dbReference type="RefSeq" id="WP_085276280.1">
    <property type="nucleotide sequence ID" value="NZ_FXAG01000009.1"/>
</dbReference>
<reference evidence="3" key="2">
    <citation type="submission" date="2017-04" db="EMBL/GenBank/DDBJ databases">
        <authorList>
            <person name="Afonso C.L."/>
            <person name="Miller P.J."/>
            <person name="Scott M.A."/>
            <person name="Spackman E."/>
            <person name="Goraichik I."/>
            <person name="Dimitrov K.M."/>
            <person name="Suarez D.L."/>
            <person name="Swayne D.E."/>
        </authorList>
    </citation>
    <scope>NUCLEOTIDE SEQUENCE [LARGE SCALE GENOMIC DNA]</scope>
    <source>
        <strain evidence="3">DSM 22618</strain>
    </source>
</reference>
<protein>
    <submittedName>
        <fullName evidence="3">Uncharacterized protein</fullName>
    </submittedName>
</protein>
<feature type="transmembrane region" description="Helical" evidence="1">
    <location>
        <begin position="21"/>
        <end position="50"/>
    </location>
</feature>
<evidence type="ECO:0000256" key="1">
    <source>
        <dbReference type="SAM" id="Phobius"/>
    </source>
</evidence>